<feature type="signal peptide" evidence="2">
    <location>
        <begin position="1"/>
        <end position="20"/>
    </location>
</feature>
<evidence type="ECO:0000256" key="1">
    <source>
        <dbReference type="SAM" id="MobiDB-lite"/>
    </source>
</evidence>
<feature type="region of interest" description="Disordered" evidence="1">
    <location>
        <begin position="407"/>
        <end position="431"/>
    </location>
</feature>
<accession>A0A1G9UZR3</accession>
<keyword evidence="2" id="KW-0732">Signal</keyword>
<dbReference type="SUPFAM" id="SSF56935">
    <property type="entry name" value="Porins"/>
    <property type="match status" value="1"/>
</dbReference>
<evidence type="ECO:0000313" key="4">
    <source>
        <dbReference type="EMBL" id="SDM65277.1"/>
    </source>
</evidence>
<dbReference type="InterPro" id="IPR041700">
    <property type="entry name" value="OMP_b-brl_3"/>
</dbReference>
<reference evidence="4 5" key="1">
    <citation type="submission" date="2016-10" db="EMBL/GenBank/DDBJ databases">
        <authorList>
            <person name="de Groot N.N."/>
        </authorList>
    </citation>
    <scope>NUCLEOTIDE SEQUENCE [LARGE SCALE GENOMIC DNA]</scope>
    <source>
        <strain evidence="4 5">DSM 19886</strain>
    </source>
</reference>
<sequence>MNKSSIALCYLILFFSFSNAQDFIIKGKIVDAFSKVPLESATVYVESLKDSTLITYSISENNGAFELEGKTKLKEANIFFSYNGYKTLVMKLNIKPSVDLATVQMEEQAQELKGVQVLGERVPITIKKDTLEYNADSFSVRPDATVEEVLKKLPGVEVDSDGKITVNGKEVNEITVDGQVFFSKDPKVVTKSLPKEVIDKIQITDTKTKKQQFTGEESDGENMSINLTIKKDKNKGYMGRVAAGYGTDERYQANGLLNYFNNKERISFIASSNNINNSGFSFDEIYDMVGNTRGGYSGARESGLINNYGNGITTSSNLGGSYANAKKGEYEIDGNYFFAYSDNYNDQKTSRENILPDRRYFSDSESSFKGTTNSNRGGANIEYDIDETLRISIEPSMSVNRTTSKSINNATSTDANGELINSNERTSDDDGFQRNFSNQFNIMKKLDTLGRFVSFSFSNTNTENKNISNLVSNRQVFGDDPSEENLDQLSNVDNKRDSYDLEVSYRHPLTEKLFLDFEYEYRHDNRDNKKDVLNYEEATNRYTDFDETLSSDFNFKNVQQTPSIGLRINDEKLNFNFRASYKFTDLNNQDFLQSTTFSKAYENLLFSSRLRYTISKNKRLYARYRTSLDVPSVNQLQPVPNVNNPLNIVIGNPNLSPGVEHNISFNYNDYNWKERTGIYAYSGIEVQKNRVSAISTTDDNFLRTTRFTNIDGNYNGYAGMGYSKQIKKDSTFTAKFNIRPSLSFGQQVSFTNGVELKAKRFDVSPRISTTFNFKELLEIEPGYGVSFNNTKYNLDGIEDVKYTSQNANLRMTSYWPKNLIWGNDLRYSYNGNVGPGFKKDALFWNMSLGLQVLEQKGTIKVLAYDLLDQNINTRRTTGEDFIQDYQGTVLQQYFMASFTYKFDQFGGKKDRGSRSYRM</sequence>
<dbReference type="AlphaFoldDB" id="A0A1G9UZR3"/>
<dbReference type="RefSeq" id="WP_089893320.1">
    <property type="nucleotide sequence ID" value="NZ_FNGV01000012.1"/>
</dbReference>
<dbReference type="Pfam" id="PF13715">
    <property type="entry name" value="CarbopepD_reg_2"/>
    <property type="match status" value="1"/>
</dbReference>
<gene>
    <name evidence="4" type="ORF">SAMN04488514_11243</name>
</gene>
<evidence type="ECO:0000256" key="2">
    <source>
        <dbReference type="SAM" id="SignalP"/>
    </source>
</evidence>
<organism evidence="4 5">
    <name type="scientific">Kriegella aquimaris</name>
    <dbReference type="NCBI Taxonomy" id="192904"/>
    <lineage>
        <taxon>Bacteria</taxon>
        <taxon>Pseudomonadati</taxon>
        <taxon>Bacteroidota</taxon>
        <taxon>Flavobacteriia</taxon>
        <taxon>Flavobacteriales</taxon>
        <taxon>Flavobacteriaceae</taxon>
        <taxon>Kriegella</taxon>
    </lineage>
</organism>
<evidence type="ECO:0000259" key="3">
    <source>
        <dbReference type="Pfam" id="PF14905"/>
    </source>
</evidence>
<keyword evidence="5" id="KW-1185">Reference proteome</keyword>
<dbReference type="Proteomes" id="UP000199440">
    <property type="component" value="Unassembled WGS sequence"/>
</dbReference>
<dbReference type="SUPFAM" id="SSF49464">
    <property type="entry name" value="Carboxypeptidase regulatory domain-like"/>
    <property type="match status" value="1"/>
</dbReference>
<feature type="chain" id="PRO_5011701732" evidence="2">
    <location>
        <begin position="21"/>
        <end position="918"/>
    </location>
</feature>
<feature type="domain" description="Outer membrane protein beta-barrel" evidence="3">
    <location>
        <begin position="444"/>
        <end position="778"/>
    </location>
</feature>
<evidence type="ECO:0000313" key="5">
    <source>
        <dbReference type="Proteomes" id="UP000199440"/>
    </source>
</evidence>
<dbReference type="InterPro" id="IPR008969">
    <property type="entry name" value="CarboxyPept-like_regulatory"/>
</dbReference>
<dbReference type="STRING" id="192904.SAMN04488514_11243"/>
<dbReference type="EMBL" id="FNGV01000012">
    <property type="protein sequence ID" value="SDM65277.1"/>
    <property type="molecule type" value="Genomic_DNA"/>
</dbReference>
<proteinExistence type="predicted"/>
<dbReference type="Pfam" id="PF14905">
    <property type="entry name" value="OMP_b-brl_3"/>
    <property type="match status" value="1"/>
</dbReference>
<dbReference type="OrthoDB" id="1682379at2"/>
<feature type="compositionally biased region" description="Polar residues" evidence="1">
    <location>
        <begin position="407"/>
        <end position="424"/>
    </location>
</feature>
<keyword evidence="4" id="KW-0675">Receptor</keyword>
<protein>
    <submittedName>
        <fullName evidence="4">Outer membrane receptor for ferric coprogen and ferric-rhodotorulic acid</fullName>
    </submittedName>
</protein>
<name>A0A1G9UZR3_9FLAO</name>